<keyword evidence="2" id="KW-1185">Reference proteome</keyword>
<reference evidence="1 2" key="1">
    <citation type="journal article" date="2014" name="Curr. Biol.">
        <title>The genome of the clonal raider ant Cerapachys biroi.</title>
        <authorList>
            <person name="Oxley P.R."/>
            <person name="Ji L."/>
            <person name="Fetter-Pruneda I."/>
            <person name="McKenzie S.K."/>
            <person name="Li C."/>
            <person name="Hu H."/>
            <person name="Zhang G."/>
            <person name="Kronauer D.J."/>
        </authorList>
    </citation>
    <scope>NUCLEOTIDE SEQUENCE [LARGE SCALE GENOMIC DNA]</scope>
</reference>
<evidence type="ECO:0000313" key="1">
    <source>
        <dbReference type="EMBL" id="EZA58072.1"/>
    </source>
</evidence>
<dbReference type="EMBL" id="KK107135">
    <property type="protein sequence ID" value="EZA58072.1"/>
    <property type="molecule type" value="Genomic_DNA"/>
</dbReference>
<dbReference type="AlphaFoldDB" id="A0A026WPT7"/>
<protein>
    <submittedName>
        <fullName evidence="1">Uncharacterized protein</fullName>
    </submittedName>
</protein>
<organism evidence="1 2">
    <name type="scientific">Ooceraea biroi</name>
    <name type="common">Clonal raider ant</name>
    <name type="synonym">Cerapachys biroi</name>
    <dbReference type="NCBI Taxonomy" id="2015173"/>
    <lineage>
        <taxon>Eukaryota</taxon>
        <taxon>Metazoa</taxon>
        <taxon>Ecdysozoa</taxon>
        <taxon>Arthropoda</taxon>
        <taxon>Hexapoda</taxon>
        <taxon>Insecta</taxon>
        <taxon>Pterygota</taxon>
        <taxon>Neoptera</taxon>
        <taxon>Endopterygota</taxon>
        <taxon>Hymenoptera</taxon>
        <taxon>Apocrita</taxon>
        <taxon>Aculeata</taxon>
        <taxon>Formicoidea</taxon>
        <taxon>Formicidae</taxon>
        <taxon>Dorylinae</taxon>
        <taxon>Ooceraea</taxon>
    </lineage>
</organism>
<accession>A0A026WPT7</accession>
<evidence type="ECO:0000313" key="2">
    <source>
        <dbReference type="Proteomes" id="UP000053097"/>
    </source>
</evidence>
<gene>
    <name evidence="1" type="ORF">X777_01453</name>
</gene>
<name>A0A026WPT7_OOCBI</name>
<proteinExistence type="predicted"/>
<dbReference type="Proteomes" id="UP000053097">
    <property type="component" value="Unassembled WGS sequence"/>
</dbReference>
<sequence length="81" mass="9144">MEQGIIERNYQECISKHRETFESRSETELQLPDWLLNTKAGVTPHGVATVRGRVSSSSTRFNACCPPTFTFARQHHVPTAV</sequence>